<dbReference type="Proteomes" id="UP000026962">
    <property type="component" value="Chromosome 6"/>
</dbReference>
<evidence type="ECO:0000256" key="5">
    <source>
        <dbReference type="ARBA" id="ARBA00023163"/>
    </source>
</evidence>
<evidence type="ECO:0000256" key="1">
    <source>
        <dbReference type="ARBA" id="ARBA00004123"/>
    </source>
</evidence>
<dbReference type="eggNOG" id="ENOG502R56M">
    <property type="taxonomic scope" value="Eukaryota"/>
</dbReference>
<evidence type="ECO:0000313" key="9">
    <source>
        <dbReference type="EnsemblPlants" id="OPUNC06G06640.1"/>
    </source>
</evidence>
<dbReference type="CDD" id="cd11454">
    <property type="entry name" value="bHLH_AtIND_like"/>
    <property type="match status" value="1"/>
</dbReference>
<dbReference type="EnsemblPlants" id="OPUNC06G06640.1">
    <property type="protein sequence ID" value="OPUNC06G06640.1"/>
    <property type="gene ID" value="OPUNC06G06640"/>
</dbReference>
<dbReference type="Gramene" id="OPUNC06G06640.1">
    <property type="protein sequence ID" value="OPUNC06G06640.1"/>
    <property type="gene ID" value="OPUNC06G06640"/>
</dbReference>
<dbReference type="PROSITE" id="PS50888">
    <property type="entry name" value="BHLH"/>
    <property type="match status" value="1"/>
</dbReference>
<reference evidence="9" key="1">
    <citation type="submission" date="2015-04" db="UniProtKB">
        <authorList>
            <consortium name="EnsemblPlants"/>
        </authorList>
    </citation>
    <scope>IDENTIFICATION</scope>
</reference>
<dbReference type="GO" id="GO:0046983">
    <property type="term" value="F:protein dimerization activity"/>
    <property type="evidence" value="ECO:0007669"/>
    <property type="project" value="InterPro"/>
</dbReference>
<evidence type="ECO:0000256" key="6">
    <source>
        <dbReference type="ARBA" id="ARBA00023242"/>
    </source>
</evidence>
<dbReference type="AlphaFoldDB" id="A0A0E0L977"/>
<dbReference type="HOGENOM" id="CLU_068572_1_0_1"/>
<evidence type="ECO:0000259" key="8">
    <source>
        <dbReference type="PROSITE" id="PS50888"/>
    </source>
</evidence>
<comment type="subcellular location">
    <subcellularLocation>
        <location evidence="1">Nucleus</location>
    </subcellularLocation>
</comment>
<dbReference type="SMART" id="SM00353">
    <property type="entry name" value="HLH"/>
    <property type="match status" value="1"/>
</dbReference>
<evidence type="ECO:0000256" key="4">
    <source>
        <dbReference type="ARBA" id="ARBA00023125"/>
    </source>
</evidence>
<keyword evidence="6" id="KW-0539">Nucleus</keyword>
<dbReference type="InterPro" id="IPR011598">
    <property type="entry name" value="bHLH_dom"/>
</dbReference>
<dbReference type="Pfam" id="PF00010">
    <property type="entry name" value="HLH"/>
    <property type="match status" value="1"/>
</dbReference>
<dbReference type="PANTHER" id="PTHR45914:SF17">
    <property type="entry name" value="BHLH DOMAIN-CONTAINING PROTEIN"/>
    <property type="match status" value="1"/>
</dbReference>
<keyword evidence="5" id="KW-0804">Transcription</keyword>
<organism evidence="9">
    <name type="scientific">Oryza punctata</name>
    <name type="common">Red rice</name>
    <dbReference type="NCBI Taxonomy" id="4537"/>
    <lineage>
        <taxon>Eukaryota</taxon>
        <taxon>Viridiplantae</taxon>
        <taxon>Streptophyta</taxon>
        <taxon>Embryophyta</taxon>
        <taxon>Tracheophyta</taxon>
        <taxon>Spermatophyta</taxon>
        <taxon>Magnoliopsida</taxon>
        <taxon>Liliopsida</taxon>
        <taxon>Poales</taxon>
        <taxon>Poaceae</taxon>
        <taxon>BOP clade</taxon>
        <taxon>Oryzoideae</taxon>
        <taxon>Oryzeae</taxon>
        <taxon>Oryzinae</taxon>
        <taxon>Oryza</taxon>
    </lineage>
</organism>
<dbReference type="GO" id="GO:0003677">
    <property type="term" value="F:DNA binding"/>
    <property type="evidence" value="ECO:0007669"/>
    <property type="project" value="UniProtKB-KW"/>
</dbReference>
<comment type="similarity">
    <text evidence="2">Belongs to the bHLH protein family.</text>
</comment>
<dbReference type="PANTHER" id="PTHR45914">
    <property type="entry name" value="TRANSCRIPTION FACTOR HEC3-RELATED"/>
    <property type="match status" value="1"/>
</dbReference>
<dbReference type="InterPro" id="IPR036638">
    <property type="entry name" value="HLH_DNA-bd_sf"/>
</dbReference>
<keyword evidence="3" id="KW-0805">Transcription regulation</keyword>
<name>A0A0E0L977_ORYPU</name>
<proteinExistence type="inferred from homology"/>
<dbReference type="GO" id="GO:0003700">
    <property type="term" value="F:DNA-binding transcription factor activity"/>
    <property type="evidence" value="ECO:0007669"/>
    <property type="project" value="InterPro"/>
</dbReference>
<reference evidence="9" key="2">
    <citation type="submission" date="2018-05" db="EMBL/GenBank/DDBJ databases">
        <title>OpunRS2 (Oryza punctata Reference Sequence Version 2).</title>
        <authorList>
            <person name="Zhang J."/>
            <person name="Kudrna D."/>
            <person name="Lee S."/>
            <person name="Talag J."/>
            <person name="Welchert J."/>
            <person name="Wing R.A."/>
        </authorList>
    </citation>
    <scope>NUCLEOTIDE SEQUENCE [LARGE SCALE GENOMIC DNA]</scope>
</reference>
<sequence>MEFDMALDMMSQEQLMHIISQLDSALASSPSPSTSPSASPPHQSPPAHVPVLPAGLLNATMVSTSRADQAAPPALHPAAAATAVQSSSRGIMYTTTRQGAAAVGVIDAAEDAAAPRPRRRNARVSSEPQSVAARLRRERVSQRMRALQRLVPGGARLDTASMLEEAIRYVKFLKGHVQSLERAAAVLHMHGGRRDHAAAGSFAGDAGDDVYSCPSYYA</sequence>
<dbReference type="InterPro" id="IPR045843">
    <property type="entry name" value="IND-like"/>
</dbReference>
<feature type="domain" description="BHLH" evidence="8">
    <location>
        <begin position="124"/>
        <end position="173"/>
    </location>
</feature>
<feature type="compositionally biased region" description="Pro residues" evidence="7">
    <location>
        <begin position="38"/>
        <end position="48"/>
    </location>
</feature>
<dbReference type="STRING" id="4537.A0A0E0L977"/>
<dbReference type="OMA" id="MYTTTRQ"/>
<accession>A0A0E0L977</accession>
<dbReference type="FunFam" id="4.10.280.10:FF:000053">
    <property type="entry name" value="BHLH transcription factor"/>
    <property type="match status" value="1"/>
</dbReference>
<evidence type="ECO:0000256" key="3">
    <source>
        <dbReference type="ARBA" id="ARBA00023015"/>
    </source>
</evidence>
<evidence type="ECO:0000256" key="7">
    <source>
        <dbReference type="SAM" id="MobiDB-lite"/>
    </source>
</evidence>
<evidence type="ECO:0000313" key="10">
    <source>
        <dbReference type="Proteomes" id="UP000026962"/>
    </source>
</evidence>
<protein>
    <recommendedName>
        <fullName evidence="8">BHLH domain-containing protein</fullName>
    </recommendedName>
</protein>
<feature type="compositionally biased region" description="Low complexity" evidence="7">
    <location>
        <begin position="24"/>
        <end position="37"/>
    </location>
</feature>
<dbReference type="SUPFAM" id="SSF47459">
    <property type="entry name" value="HLH, helix-loop-helix DNA-binding domain"/>
    <property type="match status" value="1"/>
</dbReference>
<dbReference type="Gene3D" id="4.10.280.10">
    <property type="entry name" value="Helix-loop-helix DNA-binding domain"/>
    <property type="match status" value="1"/>
</dbReference>
<keyword evidence="10" id="KW-1185">Reference proteome</keyword>
<keyword evidence="4" id="KW-0238">DNA-binding</keyword>
<evidence type="ECO:0000256" key="2">
    <source>
        <dbReference type="ARBA" id="ARBA00005510"/>
    </source>
</evidence>
<dbReference type="GO" id="GO:0005634">
    <property type="term" value="C:nucleus"/>
    <property type="evidence" value="ECO:0007669"/>
    <property type="project" value="UniProtKB-SubCell"/>
</dbReference>
<feature type="region of interest" description="Disordered" evidence="7">
    <location>
        <begin position="23"/>
        <end position="51"/>
    </location>
</feature>